<dbReference type="CDD" id="cd00093">
    <property type="entry name" value="HTH_XRE"/>
    <property type="match status" value="1"/>
</dbReference>
<keyword evidence="2" id="KW-0614">Plasmid</keyword>
<gene>
    <name evidence="2" type="ORF">OHV25_40230</name>
</gene>
<dbReference type="InterPro" id="IPR010982">
    <property type="entry name" value="Lambda_DNA-bd_dom_sf"/>
</dbReference>
<dbReference type="RefSeq" id="WP_331723619.1">
    <property type="nucleotide sequence ID" value="NZ_CP108254.1"/>
</dbReference>
<proteinExistence type="predicted"/>
<dbReference type="GO" id="GO:0003677">
    <property type="term" value="F:DNA binding"/>
    <property type="evidence" value="ECO:0007669"/>
    <property type="project" value="InterPro"/>
</dbReference>
<protein>
    <submittedName>
        <fullName evidence="2">Helix-turn-helix domain-containing protein</fullName>
    </submittedName>
</protein>
<dbReference type="PROSITE" id="PS50943">
    <property type="entry name" value="HTH_CROC1"/>
    <property type="match status" value="1"/>
</dbReference>
<reference evidence="2" key="1">
    <citation type="submission" date="2022-10" db="EMBL/GenBank/DDBJ databases">
        <title>The complete genomes of actinobacterial strains from the NBC collection.</title>
        <authorList>
            <person name="Joergensen T.S."/>
            <person name="Alvarez Arevalo M."/>
            <person name="Sterndorff E.B."/>
            <person name="Faurdal D."/>
            <person name="Vuksanovic O."/>
            <person name="Mourched A.-S."/>
            <person name="Charusanti P."/>
            <person name="Shaw S."/>
            <person name="Blin K."/>
            <person name="Weber T."/>
        </authorList>
    </citation>
    <scope>NUCLEOTIDE SEQUENCE</scope>
    <source>
        <strain evidence="2">NBC_00060</strain>
        <plasmid evidence="2">unnamed1</plasmid>
    </source>
</reference>
<evidence type="ECO:0000313" key="2">
    <source>
        <dbReference type="EMBL" id="WTU45828.1"/>
    </source>
</evidence>
<dbReference type="SMART" id="SM00530">
    <property type="entry name" value="HTH_XRE"/>
    <property type="match status" value="1"/>
</dbReference>
<feature type="domain" description="HTH cro/C1-type" evidence="1">
    <location>
        <begin position="12"/>
        <end position="67"/>
    </location>
</feature>
<dbReference type="SUPFAM" id="SSF47413">
    <property type="entry name" value="lambda repressor-like DNA-binding domains"/>
    <property type="match status" value="1"/>
</dbReference>
<geneLocation type="plasmid" evidence="2">
    <name>unnamed1</name>
</geneLocation>
<dbReference type="AlphaFoldDB" id="A0AAU2HCD8"/>
<accession>A0AAU2HCD8</accession>
<evidence type="ECO:0000259" key="1">
    <source>
        <dbReference type="PROSITE" id="PS50943"/>
    </source>
</evidence>
<dbReference type="Pfam" id="PF13560">
    <property type="entry name" value="HTH_31"/>
    <property type="match status" value="1"/>
</dbReference>
<dbReference type="InterPro" id="IPR001387">
    <property type="entry name" value="Cro/C1-type_HTH"/>
</dbReference>
<sequence length="404" mass="44179">MDSPRLPVGERIVYYRRENGNRTRAAVAGLCGISERYLAYIEGGQRIPSHGVLVRIAAELGVPVSALLTEVDTPEQAAPLTVAPAIAQALMGYGPPRSRDVIPAAELRDAVEAAWRIWQTSKTRFTEIATVLPRLIGEVEHATRARRLGTDAPARRDVLRTAADLYGLTRSYCRRTGRNDLALMVADRALRAAEDADDPIRIAAASWNMGHVMLSDPHEGAVEEAADIALSAIETLSRGKETREARAMAGALQLVAVVASARRRQWWRARDRLTNQARGLGDRAGEGNVQHTVFGPTNVALHALSIEMLAGEAGEALRVADSIDTRQLPSRERAFTFTLEVARCYAMRHEDAATLVHLLRLEELSTEDLARSPAALDLLADLRRRARPTYRDQVDGLAARAGLT</sequence>
<dbReference type="EMBL" id="CP108254">
    <property type="protein sequence ID" value="WTU45828.1"/>
    <property type="molecule type" value="Genomic_DNA"/>
</dbReference>
<name>A0AAU2HCD8_9ACTN</name>
<organism evidence="2">
    <name type="scientific">Streptomyces sp. NBC_00060</name>
    <dbReference type="NCBI Taxonomy" id="2975636"/>
    <lineage>
        <taxon>Bacteria</taxon>
        <taxon>Bacillati</taxon>
        <taxon>Actinomycetota</taxon>
        <taxon>Actinomycetes</taxon>
        <taxon>Kitasatosporales</taxon>
        <taxon>Streptomycetaceae</taxon>
        <taxon>Streptomyces</taxon>
    </lineage>
</organism>
<dbReference type="Gene3D" id="1.10.260.40">
    <property type="entry name" value="lambda repressor-like DNA-binding domains"/>
    <property type="match status" value="1"/>
</dbReference>